<dbReference type="PROSITE" id="PS50850">
    <property type="entry name" value="MFS"/>
    <property type="match status" value="1"/>
</dbReference>
<evidence type="ECO:0000256" key="5">
    <source>
        <dbReference type="ARBA" id="ARBA00022989"/>
    </source>
</evidence>
<evidence type="ECO:0000313" key="9">
    <source>
        <dbReference type="EMBL" id="KKY25336.1"/>
    </source>
</evidence>
<dbReference type="Gene3D" id="1.20.1250.20">
    <property type="entry name" value="MFS general substrate transporter like domains"/>
    <property type="match status" value="1"/>
</dbReference>
<dbReference type="AlphaFoldDB" id="A0A0G2ET64"/>
<feature type="domain" description="Major facilitator superfamily (MFS) profile" evidence="8">
    <location>
        <begin position="1"/>
        <end position="421"/>
    </location>
</feature>
<keyword evidence="4 7" id="KW-0812">Transmembrane</keyword>
<evidence type="ECO:0000256" key="3">
    <source>
        <dbReference type="ARBA" id="ARBA00022448"/>
    </source>
</evidence>
<keyword evidence="3" id="KW-0813">Transport</keyword>
<evidence type="ECO:0000256" key="2">
    <source>
        <dbReference type="ARBA" id="ARBA00010992"/>
    </source>
</evidence>
<feature type="transmembrane region" description="Helical" evidence="7">
    <location>
        <begin position="116"/>
        <end position="140"/>
    </location>
</feature>
<feature type="transmembrane region" description="Helical" evidence="7">
    <location>
        <begin position="269"/>
        <end position="289"/>
    </location>
</feature>
<feature type="transmembrane region" description="Helical" evidence="7">
    <location>
        <begin position="331"/>
        <end position="355"/>
    </location>
</feature>
<dbReference type="SUPFAM" id="SSF103473">
    <property type="entry name" value="MFS general substrate transporter"/>
    <property type="match status" value="1"/>
</dbReference>
<accession>A0A0G2ET64</accession>
<dbReference type="Pfam" id="PF07690">
    <property type="entry name" value="MFS_1"/>
    <property type="match status" value="1"/>
</dbReference>
<feature type="transmembrane region" description="Helical" evidence="7">
    <location>
        <begin position="399"/>
        <end position="417"/>
    </location>
</feature>
<keyword evidence="5 7" id="KW-1133">Transmembrane helix</keyword>
<dbReference type="Proteomes" id="UP000053317">
    <property type="component" value="Unassembled WGS sequence"/>
</dbReference>
<reference evidence="9 10" key="2">
    <citation type="submission" date="2015-05" db="EMBL/GenBank/DDBJ databases">
        <authorList>
            <person name="Morales-Cruz A."/>
            <person name="Amrine K.C."/>
            <person name="Cantu D."/>
        </authorList>
    </citation>
    <scope>NUCLEOTIDE SEQUENCE [LARGE SCALE GENOMIC DNA]</scope>
    <source>
        <strain evidence="9">UCRPC4</strain>
    </source>
</reference>
<dbReference type="PANTHER" id="PTHR48022:SF26">
    <property type="entry name" value="MAJOR FACILITATOR SUPERFAMILY (MFS) PROFILE DOMAIN-CONTAINING PROTEIN-RELATED"/>
    <property type="match status" value="1"/>
</dbReference>
<dbReference type="InterPro" id="IPR050360">
    <property type="entry name" value="MFS_Sugar_Transporters"/>
</dbReference>
<sequence length="485" mass="53313">MHPGVFGNVLVKEDFLRTVNHPSTKDQGTMTSVYNLGCFGGALSTLYTGDKLGRPRVLILGSSVIAVGAVVQASCFGAAQLYVGRVVAGLGTGMNTATAGVWQSETSKMRSRGKLIIIQMANCITGFCISNWLTLGFSFVPGNSPRLLIRKGKYEEAKKVLAALEGKGASLDSPSVCTQFNIIKDILDREHASAYSWWQLLSGRGPSGVLRRMILGAWMQAMNQISGINVTSYYMTVNVIHRAEGSKAHSVMQYVFIHAIGKSELMARILAAAGSVDYLVFSFLAYFVIERFGRRSVMMSSAAACSICWIIIAISLGLSEKGKGDPQKLGIIAVTFFFVFFASFAMGVLGVPWLYPTEINALAFRAKGSSLAMATNWIMNYMVAQITTTGVANLGYKFWIIWAVICFSFIPITYLFYPETANRSLEDIDRFFADHPDIFVFNNKLATQLRRPSVYEEADDMIAHRLDVPESKDESWGKDAVSELY</sequence>
<name>A0A0G2ET64_PHACM</name>
<evidence type="ECO:0000256" key="6">
    <source>
        <dbReference type="ARBA" id="ARBA00023136"/>
    </source>
</evidence>
<dbReference type="PANTHER" id="PTHR48022">
    <property type="entry name" value="PLASTIDIC GLUCOSE TRANSPORTER 4"/>
    <property type="match status" value="1"/>
</dbReference>
<dbReference type="InterPro" id="IPR036259">
    <property type="entry name" value="MFS_trans_sf"/>
</dbReference>
<feature type="transmembrane region" description="Helical" evidence="7">
    <location>
        <begin position="57"/>
        <end position="83"/>
    </location>
</feature>
<gene>
    <name evidence="9" type="ORF">UCRPC4_g01860</name>
</gene>
<keyword evidence="9" id="KW-0762">Sugar transport</keyword>
<comment type="caution">
    <text evidence="9">The sequence shown here is derived from an EMBL/GenBank/DDBJ whole genome shotgun (WGS) entry which is preliminary data.</text>
</comment>
<dbReference type="InterPro" id="IPR011701">
    <property type="entry name" value="MFS"/>
</dbReference>
<protein>
    <submittedName>
        <fullName evidence="9">Putative sugar transporter stl1</fullName>
    </submittedName>
</protein>
<dbReference type="Pfam" id="PF00083">
    <property type="entry name" value="Sugar_tr"/>
    <property type="match status" value="1"/>
</dbReference>
<dbReference type="OrthoDB" id="6339427at2759"/>
<dbReference type="GO" id="GO:0005351">
    <property type="term" value="F:carbohydrate:proton symporter activity"/>
    <property type="evidence" value="ECO:0007669"/>
    <property type="project" value="TreeGrafter"/>
</dbReference>
<evidence type="ECO:0000259" key="8">
    <source>
        <dbReference type="PROSITE" id="PS50850"/>
    </source>
</evidence>
<dbReference type="InterPro" id="IPR005828">
    <property type="entry name" value="MFS_sugar_transport-like"/>
</dbReference>
<evidence type="ECO:0000256" key="1">
    <source>
        <dbReference type="ARBA" id="ARBA00004141"/>
    </source>
</evidence>
<keyword evidence="10" id="KW-1185">Reference proteome</keyword>
<keyword evidence="6 7" id="KW-0472">Membrane</keyword>
<feature type="transmembrane region" description="Helical" evidence="7">
    <location>
        <begin position="301"/>
        <end position="319"/>
    </location>
</feature>
<dbReference type="GO" id="GO:0016020">
    <property type="term" value="C:membrane"/>
    <property type="evidence" value="ECO:0007669"/>
    <property type="project" value="UniProtKB-SubCell"/>
</dbReference>
<dbReference type="PRINTS" id="PR00171">
    <property type="entry name" value="SUGRTRNSPORT"/>
</dbReference>
<proteinExistence type="inferred from homology"/>
<dbReference type="InterPro" id="IPR003663">
    <property type="entry name" value="Sugar/inositol_transpt"/>
</dbReference>
<comment type="similarity">
    <text evidence="2">Belongs to the major facilitator superfamily. Sugar transporter (TC 2.A.1.1) family.</text>
</comment>
<evidence type="ECO:0000256" key="4">
    <source>
        <dbReference type="ARBA" id="ARBA00022692"/>
    </source>
</evidence>
<reference evidence="9 10" key="1">
    <citation type="submission" date="2015-05" db="EMBL/GenBank/DDBJ databases">
        <title>Distinctive expansion of gene families associated with plant cell wall degradation and secondary metabolism in the genomes of grapevine trunk pathogens.</title>
        <authorList>
            <person name="Lawrence D.P."/>
            <person name="Travadon R."/>
            <person name="Rolshausen P.E."/>
            <person name="Baumgartner K."/>
        </authorList>
    </citation>
    <scope>NUCLEOTIDE SEQUENCE [LARGE SCALE GENOMIC DNA]</scope>
    <source>
        <strain evidence="9">UCRPC4</strain>
    </source>
</reference>
<organism evidence="9 10">
    <name type="scientific">Phaeomoniella chlamydospora</name>
    <name type="common">Phaeoacremonium chlamydosporum</name>
    <dbReference type="NCBI Taxonomy" id="158046"/>
    <lineage>
        <taxon>Eukaryota</taxon>
        <taxon>Fungi</taxon>
        <taxon>Dikarya</taxon>
        <taxon>Ascomycota</taxon>
        <taxon>Pezizomycotina</taxon>
        <taxon>Eurotiomycetes</taxon>
        <taxon>Chaetothyriomycetidae</taxon>
        <taxon>Phaeomoniellales</taxon>
        <taxon>Phaeomoniellaceae</taxon>
        <taxon>Phaeomoniella</taxon>
    </lineage>
</organism>
<comment type="subcellular location">
    <subcellularLocation>
        <location evidence="1">Membrane</location>
        <topology evidence="1">Multi-pass membrane protein</topology>
    </subcellularLocation>
</comment>
<dbReference type="InterPro" id="IPR020846">
    <property type="entry name" value="MFS_dom"/>
</dbReference>
<evidence type="ECO:0000313" key="10">
    <source>
        <dbReference type="Proteomes" id="UP000053317"/>
    </source>
</evidence>
<dbReference type="EMBL" id="LCWF01000043">
    <property type="protein sequence ID" value="KKY25336.1"/>
    <property type="molecule type" value="Genomic_DNA"/>
</dbReference>
<evidence type="ECO:0000256" key="7">
    <source>
        <dbReference type="SAM" id="Phobius"/>
    </source>
</evidence>